<evidence type="ECO:0000313" key="6">
    <source>
        <dbReference type="Proteomes" id="UP000215902"/>
    </source>
</evidence>
<feature type="transmembrane region" description="Helical" evidence="2">
    <location>
        <begin position="71"/>
        <end position="96"/>
    </location>
</feature>
<accession>A0A267DDG6</accession>
<evidence type="ECO:0000256" key="1">
    <source>
        <dbReference type="SAM" id="MobiDB-lite"/>
    </source>
</evidence>
<keyword evidence="2" id="KW-0472">Membrane</keyword>
<proteinExistence type="predicted"/>
<evidence type="ECO:0000313" key="3">
    <source>
        <dbReference type="EMBL" id="PAA47340.1"/>
    </source>
</evidence>
<keyword evidence="2" id="KW-0812">Transmembrane</keyword>
<evidence type="ECO:0000256" key="2">
    <source>
        <dbReference type="SAM" id="Phobius"/>
    </source>
</evidence>
<name>A0A267DDG6_9PLAT</name>
<comment type="caution">
    <text evidence="3">The sequence shown here is derived from an EMBL/GenBank/DDBJ whole genome shotgun (WGS) entry which is preliminary data.</text>
</comment>
<feature type="transmembrane region" description="Helical" evidence="2">
    <location>
        <begin position="148"/>
        <end position="172"/>
    </location>
</feature>
<feature type="transmembrane region" description="Helical" evidence="2">
    <location>
        <begin position="108"/>
        <end position="128"/>
    </location>
</feature>
<feature type="region of interest" description="Disordered" evidence="1">
    <location>
        <begin position="1"/>
        <end position="25"/>
    </location>
</feature>
<feature type="transmembrane region" description="Helical" evidence="2">
    <location>
        <begin position="39"/>
        <end position="65"/>
    </location>
</feature>
<dbReference type="EMBL" id="NIVC01004483">
    <property type="protein sequence ID" value="PAA47340.1"/>
    <property type="molecule type" value="Genomic_DNA"/>
</dbReference>
<gene>
    <name evidence="4" type="ORF">BOX15_Mlig034342g1</name>
    <name evidence="3" type="ORF">BOX15_Mlig034342g3</name>
    <name evidence="5" type="ORF">BOX15_Mlig034342g4</name>
</gene>
<reference evidence="3 6" key="1">
    <citation type="submission" date="2017-06" db="EMBL/GenBank/DDBJ databases">
        <title>A platform for efficient transgenesis in Macrostomum lignano, a flatworm model organism for stem cell research.</title>
        <authorList>
            <person name="Berezikov E."/>
        </authorList>
    </citation>
    <scope>NUCLEOTIDE SEQUENCE [LARGE SCALE GENOMIC DNA]</scope>
    <source>
        <strain evidence="3">DV1</strain>
        <tissue evidence="3">Whole organism</tissue>
    </source>
</reference>
<keyword evidence="2" id="KW-1133">Transmembrane helix</keyword>
<evidence type="ECO:0000313" key="4">
    <source>
        <dbReference type="EMBL" id="PAA56662.1"/>
    </source>
</evidence>
<evidence type="ECO:0000313" key="5">
    <source>
        <dbReference type="EMBL" id="PAA77024.1"/>
    </source>
</evidence>
<sequence length="178" mass="19340">MSSVETVTVESLETQEDPSQTDTDSSIMDLRMPIYRTSIVHLTLSGINSLLTLLLLCAKLFTIIFNGVFPSLWYLSFLYTVLRILHICAGATAYTVKDVSIDHLKTRVSMACAVCGISVLFSLGEAIGRGFETNYYMKTNDVLNGVGSGVQVLLNLGLCILSAILTVMCATLTGKLRS</sequence>
<dbReference type="EMBL" id="NIVC01000769">
    <property type="protein sequence ID" value="PAA77024.1"/>
    <property type="molecule type" value="Genomic_DNA"/>
</dbReference>
<dbReference type="Proteomes" id="UP000215902">
    <property type="component" value="Unassembled WGS sequence"/>
</dbReference>
<protein>
    <submittedName>
        <fullName evidence="3">Uncharacterized protein</fullName>
    </submittedName>
</protein>
<organism evidence="3 6">
    <name type="scientific">Macrostomum lignano</name>
    <dbReference type="NCBI Taxonomy" id="282301"/>
    <lineage>
        <taxon>Eukaryota</taxon>
        <taxon>Metazoa</taxon>
        <taxon>Spiralia</taxon>
        <taxon>Lophotrochozoa</taxon>
        <taxon>Platyhelminthes</taxon>
        <taxon>Rhabditophora</taxon>
        <taxon>Macrostomorpha</taxon>
        <taxon>Macrostomida</taxon>
        <taxon>Macrostomidae</taxon>
        <taxon>Macrostomum</taxon>
    </lineage>
</organism>
<dbReference type="EMBL" id="NIVC01002592">
    <property type="protein sequence ID" value="PAA56662.1"/>
    <property type="molecule type" value="Genomic_DNA"/>
</dbReference>
<dbReference type="AlphaFoldDB" id="A0A267DDG6"/>
<keyword evidence="6" id="KW-1185">Reference proteome</keyword>